<name>A0A391P1J4_9EUKA</name>
<organism evidence="2 3">
    <name type="scientific">Kipferlia bialata</name>
    <dbReference type="NCBI Taxonomy" id="797122"/>
    <lineage>
        <taxon>Eukaryota</taxon>
        <taxon>Metamonada</taxon>
        <taxon>Carpediemonas-like organisms</taxon>
        <taxon>Kipferlia</taxon>
    </lineage>
</organism>
<dbReference type="Proteomes" id="UP000265618">
    <property type="component" value="Unassembled WGS sequence"/>
</dbReference>
<protein>
    <submittedName>
        <fullName evidence="2">Uncharacterized protein</fullName>
    </submittedName>
</protein>
<gene>
    <name evidence="2" type="ORF">KIPB_013814</name>
</gene>
<feature type="non-terminal residue" evidence="2">
    <location>
        <position position="1"/>
    </location>
</feature>
<comment type="caution">
    <text evidence="2">The sequence shown here is derived from an EMBL/GenBank/DDBJ whole genome shotgun (WGS) entry which is preliminary data.</text>
</comment>
<keyword evidence="3" id="KW-1185">Reference proteome</keyword>
<evidence type="ECO:0000313" key="2">
    <source>
        <dbReference type="EMBL" id="GCA64279.1"/>
    </source>
</evidence>
<proteinExistence type="predicted"/>
<accession>A0A391P1J4</accession>
<evidence type="ECO:0000313" key="3">
    <source>
        <dbReference type="Proteomes" id="UP000265618"/>
    </source>
</evidence>
<feature type="compositionally biased region" description="Basic and acidic residues" evidence="1">
    <location>
        <begin position="144"/>
        <end position="167"/>
    </location>
</feature>
<evidence type="ECO:0000256" key="1">
    <source>
        <dbReference type="SAM" id="MobiDB-lite"/>
    </source>
</evidence>
<sequence length="167" mass="18802">YNGAGAYSVQEVVPGNVPDPISIQSPISLQVPTFPFSPPAAPTGICSVGPVVDLTLNSDYEEREREKQMAAQREREREEEQERVRAREWERERESSHRQSVGYNVLPPFPGRQPEDVSRSSVSVSPYGGSASERSSMSPYHGQVDVEREREMERIRREREANEAPSS</sequence>
<feature type="compositionally biased region" description="Basic and acidic residues" evidence="1">
    <location>
        <begin position="60"/>
        <end position="97"/>
    </location>
</feature>
<dbReference type="EMBL" id="BDIP01006767">
    <property type="protein sequence ID" value="GCA64279.1"/>
    <property type="molecule type" value="Genomic_DNA"/>
</dbReference>
<reference evidence="2 3" key="1">
    <citation type="journal article" date="2018" name="PLoS ONE">
        <title>The draft genome of Kipferlia bialata reveals reductive genome evolution in fornicate parasites.</title>
        <authorList>
            <person name="Tanifuji G."/>
            <person name="Takabayashi S."/>
            <person name="Kume K."/>
            <person name="Takagi M."/>
            <person name="Nakayama T."/>
            <person name="Kamikawa R."/>
            <person name="Inagaki Y."/>
            <person name="Hashimoto T."/>
        </authorList>
    </citation>
    <scope>NUCLEOTIDE SEQUENCE [LARGE SCALE GENOMIC DNA]</scope>
    <source>
        <strain evidence="2">NY0173</strain>
    </source>
</reference>
<dbReference type="AlphaFoldDB" id="A0A391P1J4"/>
<feature type="region of interest" description="Disordered" evidence="1">
    <location>
        <begin position="59"/>
        <end position="167"/>
    </location>
</feature>